<evidence type="ECO:0000313" key="3">
    <source>
        <dbReference type="Proteomes" id="UP001154114"/>
    </source>
</evidence>
<keyword evidence="1" id="KW-0472">Membrane</keyword>
<protein>
    <recommendedName>
        <fullName evidence="4">Transmembrane protein</fullName>
    </recommendedName>
</protein>
<keyword evidence="3" id="KW-1185">Reference proteome</keyword>
<feature type="transmembrane region" description="Helical" evidence="1">
    <location>
        <begin position="45"/>
        <end position="75"/>
    </location>
</feature>
<reference evidence="2" key="1">
    <citation type="submission" date="2021-12" db="EMBL/GenBank/DDBJ databases">
        <authorList>
            <person name="King R."/>
        </authorList>
    </citation>
    <scope>NUCLEOTIDE SEQUENCE</scope>
</reference>
<accession>A0A9N8L587</accession>
<proteinExistence type="predicted"/>
<evidence type="ECO:0008006" key="4">
    <source>
        <dbReference type="Google" id="ProtNLM"/>
    </source>
</evidence>
<keyword evidence="1" id="KW-1133">Transmembrane helix</keyword>
<dbReference type="AlphaFoldDB" id="A0A9N8L587"/>
<evidence type="ECO:0000313" key="2">
    <source>
        <dbReference type="EMBL" id="CAD0202023.1"/>
    </source>
</evidence>
<keyword evidence="1" id="KW-0812">Transmembrane</keyword>
<dbReference type="Proteomes" id="UP001154114">
    <property type="component" value="Chromosome 16"/>
</dbReference>
<organism evidence="2 3">
    <name type="scientific">Chrysodeixis includens</name>
    <name type="common">Soybean looper</name>
    <name type="synonym">Pseudoplusia includens</name>
    <dbReference type="NCBI Taxonomy" id="689277"/>
    <lineage>
        <taxon>Eukaryota</taxon>
        <taxon>Metazoa</taxon>
        <taxon>Ecdysozoa</taxon>
        <taxon>Arthropoda</taxon>
        <taxon>Hexapoda</taxon>
        <taxon>Insecta</taxon>
        <taxon>Pterygota</taxon>
        <taxon>Neoptera</taxon>
        <taxon>Endopterygota</taxon>
        <taxon>Lepidoptera</taxon>
        <taxon>Glossata</taxon>
        <taxon>Ditrysia</taxon>
        <taxon>Noctuoidea</taxon>
        <taxon>Noctuidae</taxon>
        <taxon>Plusiinae</taxon>
        <taxon>Chrysodeixis</taxon>
    </lineage>
</organism>
<gene>
    <name evidence="2" type="ORF">CINC_LOCUS3691</name>
</gene>
<sequence>MSAHASCTHPRQDEHWIQSSSVASKQTTQIVMFVLDVLVNGSTSLLFFVLGFTFVASFLLSTLFPLVCFPIPLIATSNLDFIFFFSIFMFFSCPALRDYLVSGAKGQTFSISRWYLLKLFKRFNNFLPFYG</sequence>
<dbReference type="EMBL" id="LR824019">
    <property type="protein sequence ID" value="CAD0202023.1"/>
    <property type="molecule type" value="Genomic_DNA"/>
</dbReference>
<evidence type="ECO:0000256" key="1">
    <source>
        <dbReference type="SAM" id="Phobius"/>
    </source>
</evidence>
<name>A0A9N8L587_CHRIL</name>